<evidence type="ECO:0000313" key="2">
    <source>
        <dbReference type="EMBL" id="KAF4964308.1"/>
    </source>
</evidence>
<dbReference type="OrthoDB" id="5091964at2759"/>
<feature type="domain" description="Tautomerase cis-CaaD-like" evidence="1">
    <location>
        <begin position="1"/>
        <end position="138"/>
    </location>
</feature>
<comment type="caution">
    <text evidence="2">The sequence shown here is derived from an EMBL/GenBank/DDBJ whole genome shotgun (WGS) entry which is preliminary data.</text>
</comment>
<evidence type="ECO:0000259" key="1">
    <source>
        <dbReference type="Pfam" id="PF14832"/>
    </source>
</evidence>
<keyword evidence="3" id="KW-1185">Reference proteome</keyword>
<gene>
    <name evidence="2" type="ORF">FSARC_7753</name>
</gene>
<dbReference type="AlphaFoldDB" id="A0A8H4X720"/>
<name>A0A8H4X720_9HYPO</name>
<dbReference type="Proteomes" id="UP000622797">
    <property type="component" value="Unassembled WGS sequence"/>
</dbReference>
<dbReference type="Pfam" id="PF14832">
    <property type="entry name" value="Tautomerase_3"/>
    <property type="match status" value="1"/>
</dbReference>
<dbReference type="EMBL" id="JABEXW010000418">
    <property type="protein sequence ID" value="KAF4964308.1"/>
    <property type="molecule type" value="Genomic_DNA"/>
</dbReference>
<reference evidence="2" key="1">
    <citation type="journal article" date="2020" name="BMC Genomics">
        <title>Correction to: Identification and distribution of gene clusters required for synthesis of sphingolipid metabolism inhibitors in diverse species of the filamentous fungus Fusarium.</title>
        <authorList>
            <person name="Kim H.S."/>
            <person name="Lohmar J.M."/>
            <person name="Busman M."/>
            <person name="Brown D.W."/>
            <person name="Naumann T.A."/>
            <person name="Divon H.H."/>
            <person name="Lysoe E."/>
            <person name="Uhlig S."/>
            <person name="Proctor R.H."/>
        </authorList>
    </citation>
    <scope>NUCLEOTIDE SEQUENCE</scope>
    <source>
        <strain evidence="2">NRRL 20472</strain>
    </source>
</reference>
<accession>A0A8H4X720</accession>
<proteinExistence type="predicted"/>
<protein>
    <recommendedName>
        <fullName evidence="1">Tautomerase cis-CaaD-like domain-containing protein</fullName>
    </recommendedName>
</protein>
<dbReference type="Gene3D" id="3.30.429.10">
    <property type="entry name" value="Macrophage Migration Inhibitory Factor"/>
    <property type="match status" value="1"/>
</dbReference>
<dbReference type="InterPro" id="IPR028116">
    <property type="entry name" value="Cis-CaaD-like"/>
</dbReference>
<dbReference type="SUPFAM" id="SSF55331">
    <property type="entry name" value="Tautomerase/MIF"/>
    <property type="match status" value="1"/>
</dbReference>
<dbReference type="InterPro" id="IPR014347">
    <property type="entry name" value="Tautomerase/MIF_sf"/>
</dbReference>
<sequence>MPFYEIHHSYALTDEQRQSIAHSITNLHCAAFTTPSFFVHVQFISHDVSDRTYFMAGKPRTFNSNRIIGVVRTSPARTKADFDSLAARIEAAWYKALTAEKEGLSHAEEAKRLLMVTFVPMVTIREGGMEIPEAGQEGGWLKQQLPYIQEMSNKGLGDFAGLLDELQSRDDLREMLQ</sequence>
<organism evidence="2 3">
    <name type="scientific">Fusarium sarcochroum</name>
    <dbReference type="NCBI Taxonomy" id="1208366"/>
    <lineage>
        <taxon>Eukaryota</taxon>
        <taxon>Fungi</taxon>
        <taxon>Dikarya</taxon>
        <taxon>Ascomycota</taxon>
        <taxon>Pezizomycotina</taxon>
        <taxon>Sordariomycetes</taxon>
        <taxon>Hypocreomycetidae</taxon>
        <taxon>Hypocreales</taxon>
        <taxon>Nectriaceae</taxon>
        <taxon>Fusarium</taxon>
        <taxon>Fusarium lateritium species complex</taxon>
    </lineage>
</organism>
<reference evidence="2" key="2">
    <citation type="submission" date="2020-05" db="EMBL/GenBank/DDBJ databases">
        <authorList>
            <person name="Kim H.-S."/>
            <person name="Proctor R.H."/>
            <person name="Brown D.W."/>
        </authorList>
    </citation>
    <scope>NUCLEOTIDE SEQUENCE</scope>
    <source>
        <strain evidence="2">NRRL 20472</strain>
    </source>
</reference>
<evidence type="ECO:0000313" key="3">
    <source>
        <dbReference type="Proteomes" id="UP000622797"/>
    </source>
</evidence>